<evidence type="ECO:0000256" key="1">
    <source>
        <dbReference type="ARBA" id="ARBA00005417"/>
    </source>
</evidence>
<proteinExistence type="inferred from homology"/>
<evidence type="ECO:0000256" key="3">
    <source>
        <dbReference type="ARBA" id="ARBA00022741"/>
    </source>
</evidence>
<gene>
    <name evidence="6" type="ORF">OSO01_44590</name>
</gene>
<keyword evidence="3" id="KW-0547">Nucleotide-binding</keyword>
<dbReference type="Gene3D" id="3.40.50.300">
    <property type="entry name" value="P-loop containing nucleotide triphosphate hydrolases"/>
    <property type="match status" value="1"/>
</dbReference>
<keyword evidence="7" id="KW-1185">Reference proteome</keyword>
<keyword evidence="2" id="KW-0813">Transport</keyword>
<dbReference type="InterPro" id="IPR003439">
    <property type="entry name" value="ABC_transporter-like_ATP-bd"/>
</dbReference>
<comment type="caution">
    <text evidence="6">The sequence shown here is derived from an EMBL/GenBank/DDBJ whole genome shotgun (WGS) entry which is preliminary data.</text>
</comment>
<evidence type="ECO:0000256" key="4">
    <source>
        <dbReference type="ARBA" id="ARBA00022840"/>
    </source>
</evidence>
<dbReference type="RefSeq" id="WP_147212597.1">
    <property type="nucleotide sequence ID" value="NZ_BJYM01000027.1"/>
</dbReference>
<feature type="domain" description="ABC transporter" evidence="5">
    <location>
        <begin position="5"/>
        <end position="234"/>
    </location>
</feature>
<evidence type="ECO:0000259" key="5">
    <source>
        <dbReference type="PROSITE" id="PS50893"/>
    </source>
</evidence>
<dbReference type="PANTHER" id="PTHR43335">
    <property type="entry name" value="ABC TRANSPORTER, ATP-BINDING PROTEIN"/>
    <property type="match status" value="1"/>
</dbReference>
<protein>
    <submittedName>
        <fullName evidence="6">ABC transporter</fullName>
    </submittedName>
</protein>
<dbReference type="Pfam" id="PF00005">
    <property type="entry name" value="ABC_tran"/>
    <property type="match status" value="1"/>
</dbReference>
<dbReference type="PROSITE" id="PS00211">
    <property type="entry name" value="ABC_TRANSPORTER_1"/>
    <property type="match status" value="1"/>
</dbReference>
<dbReference type="Proteomes" id="UP000321558">
    <property type="component" value="Unassembled WGS sequence"/>
</dbReference>
<dbReference type="STRING" id="582851.GCA_900162665_02059"/>
<dbReference type="GO" id="GO:0016887">
    <property type="term" value="F:ATP hydrolysis activity"/>
    <property type="evidence" value="ECO:0007669"/>
    <property type="project" value="InterPro"/>
</dbReference>
<comment type="similarity">
    <text evidence="1">Belongs to the ABC transporter superfamily.</text>
</comment>
<dbReference type="EMBL" id="BJYM01000027">
    <property type="protein sequence ID" value="GEN89720.1"/>
    <property type="molecule type" value="Genomic_DNA"/>
</dbReference>
<dbReference type="AlphaFoldDB" id="A0A511ZQJ0"/>
<dbReference type="SMART" id="SM00382">
    <property type="entry name" value="AAA"/>
    <property type="match status" value="1"/>
</dbReference>
<sequence length="310" mass="35485">METVLEIKNLNKKYKSQYALKDISLSIQKGEIYGLIGRNGAGKTTLLKSIVKLIDPTNGRIALFGSSSEKTWVKALRRTGSVIEIPVAYESLSGWENLAYYCKLRGITDEKAIIQKTLDIVGLDPKDKKKFKNYSLGMKQKLGIAIAILSRPDFLILDEPINGLDPLSIIEFRQLLKRLQQEQGMTIIISSHILSELYHVATRFGIIHHGELVKEISKNEFETLSQEYIVLQTSQMENASRVLKEKNHYQIKIIAKDTMHIFDDSHQINHIVVLLVQQQIPIDAIYYQKQDLEKYFTSLVRDEMEEITYG</sequence>
<dbReference type="PANTHER" id="PTHR43335:SF8">
    <property type="entry name" value="ABC TRANSPORTER, ATP-BINDING PROTEIN"/>
    <property type="match status" value="1"/>
</dbReference>
<reference evidence="6 7" key="1">
    <citation type="submission" date="2019-07" db="EMBL/GenBank/DDBJ databases">
        <title>Whole genome shotgun sequence of Oceanobacillus sojae NBRC 105379.</title>
        <authorList>
            <person name="Hosoyama A."/>
            <person name="Uohara A."/>
            <person name="Ohji S."/>
            <person name="Ichikawa N."/>
        </authorList>
    </citation>
    <scope>NUCLEOTIDE SEQUENCE [LARGE SCALE GENOMIC DNA]</scope>
    <source>
        <strain evidence="6 7">NBRC 105379</strain>
    </source>
</reference>
<evidence type="ECO:0000256" key="2">
    <source>
        <dbReference type="ARBA" id="ARBA00022448"/>
    </source>
</evidence>
<dbReference type="PROSITE" id="PS50893">
    <property type="entry name" value="ABC_TRANSPORTER_2"/>
    <property type="match status" value="1"/>
</dbReference>
<keyword evidence="4" id="KW-0067">ATP-binding</keyword>
<dbReference type="InterPro" id="IPR017871">
    <property type="entry name" value="ABC_transporter-like_CS"/>
</dbReference>
<dbReference type="InterPro" id="IPR027417">
    <property type="entry name" value="P-loop_NTPase"/>
</dbReference>
<dbReference type="InterPro" id="IPR003593">
    <property type="entry name" value="AAA+_ATPase"/>
</dbReference>
<dbReference type="GO" id="GO:0005524">
    <property type="term" value="F:ATP binding"/>
    <property type="evidence" value="ECO:0007669"/>
    <property type="project" value="UniProtKB-KW"/>
</dbReference>
<dbReference type="SUPFAM" id="SSF52540">
    <property type="entry name" value="P-loop containing nucleoside triphosphate hydrolases"/>
    <property type="match status" value="1"/>
</dbReference>
<organism evidence="6 7">
    <name type="scientific">Oceanobacillus sojae</name>
    <dbReference type="NCBI Taxonomy" id="582851"/>
    <lineage>
        <taxon>Bacteria</taxon>
        <taxon>Bacillati</taxon>
        <taxon>Bacillota</taxon>
        <taxon>Bacilli</taxon>
        <taxon>Bacillales</taxon>
        <taxon>Bacillaceae</taxon>
        <taxon>Oceanobacillus</taxon>
    </lineage>
</organism>
<accession>A0A511ZQJ0</accession>
<evidence type="ECO:0000313" key="7">
    <source>
        <dbReference type="Proteomes" id="UP000321558"/>
    </source>
</evidence>
<name>A0A511ZQJ0_9BACI</name>
<evidence type="ECO:0000313" key="6">
    <source>
        <dbReference type="EMBL" id="GEN89720.1"/>
    </source>
</evidence>
<dbReference type="OrthoDB" id="9804819at2"/>